<accession>A0A182E314</accession>
<dbReference type="AlphaFoldDB" id="A0A182E314"/>
<name>A0A182E314_ONCOC</name>
<protein>
    <submittedName>
        <fullName evidence="3">COE1_DBD domain-containing protein</fullName>
    </submittedName>
</protein>
<proteinExistence type="predicted"/>
<sequence>MVANSPPSSTDLLLYKGYLSFLVTVLDTNARGYRSEHFPSIMRSEFGFARSMYHIFCHNVTISAPKERGIFLISLESLAIKTYFSHSADENMRAQIIITSWVVPECKTILIM</sequence>
<evidence type="ECO:0000313" key="1">
    <source>
        <dbReference type="EMBL" id="VDK66147.1"/>
    </source>
</evidence>
<dbReference type="WBParaSite" id="nOo.2.0.1.t02367-RA">
    <property type="protein sequence ID" value="nOo.2.0.1.t02367-RA"/>
    <property type="gene ID" value="nOo.2.0.1.g02367"/>
</dbReference>
<reference evidence="1 2" key="2">
    <citation type="submission" date="2018-08" db="EMBL/GenBank/DDBJ databases">
        <authorList>
            <person name="Laetsch R D."/>
            <person name="Stevens L."/>
            <person name="Kumar S."/>
            <person name="Blaxter L. M."/>
        </authorList>
    </citation>
    <scope>NUCLEOTIDE SEQUENCE [LARGE SCALE GENOMIC DNA]</scope>
</reference>
<gene>
    <name evidence="1" type="ORF">NOO_LOCUS2367</name>
</gene>
<organism evidence="3">
    <name type="scientific">Onchocerca ochengi</name>
    <name type="common">Filarial nematode worm</name>
    <dbReference type="NCBI Taxonomy" id="42157"/>
    <lineage>
        <taxon>Eukaryota</taxon>
        <taxon>Metazoa</taxon>
        <taxon>Ecdysozoa</taxon>
        <taxon>Nematoda</taxon>
        <taxon>Chromadorea</taxon>
        <taxon>Rhabditida</taxon>
        <taxon>Spirurina</taxon>
        <taxon>Spiruromorpha</taxon>
        <taxon>Filarioidea</taxon>
        <taxon>Onchocercidae</taxon>
        <taxon>Onchocerca</taxon>
    </lineage>
</organism>
<keyword evidence="2" id="KW-1185">Reference proteome</keyword>
<evidence type="ECO:0000313" key="2">
    <source>
        <dbReference type="Proteomes" id="UP000271087"/>
    </source>
</evidence>
<dbReference type="Proteomes" id="UP000271087">
    <property type="component" value="Unassembled WGS sequence"/>
</dbReference>
<reference evidence="3" key="1">
    <citation type="submission" date="2016-06" db="UniProtKB">
        <authorList>
            <consortium name="WormBaseParasite"/>
        </authorList>
    </citation>
    <scope>IDENTIFICATION</scope>
</reference>
<dbReference type="EMBL" id="UYRW01000367">
    <property type="protein sequence ID" value="VDK66147.1"/>
    <property type="molecule type" value="Genomic_DNA"/>
</dbReference>
<evidence type="ECO:0000313" key="3">
    <source>
        <dbReference type="WBParaSite" id="nOo.2.0.1.t02367-RA"/>
    </source>
</evidence>